<gene>
    <name evidence="1" type="primary">Vigan.05G237900</name>
    <name evidence="1" type="ORF">VIGAN_05237900</name>
</gene>
<dbReference type="Proteomes" id="UP000291084">
    <property type="component" value="Chromosome 5"/>
</dbReference>
<evidence type="ECO:0000313" key="2">
    <source>
        <dbReference type="Proteomes" id="UP000291084"/>
    </source>
</evidence>
<protein>
    <submittedName>
        <fullName evidence="1">Uncharacterized protein</fullName>
    </submittedName>
</protein>
<keyword evidence="2" id="KW-1185">Reference proteome</keyword>
<name>A0A0S3S7F8_PHAAN</name>
<dbReference type="EMBL" id="AP015038">
    <property type="protein sequence ID" value="BAT88774.1"/>
    <property type="molecule type" value="Genomic_DNA"/>
</dbReference>
<dbReference type="AlphaFoldDB" id="A0A0S3S7F8"/>
<accession>A0A0S3S7F8</accession>
<proteinExistence type="predicted"/>
<organism evidence="1 2">
    <name type="scientific">Vigna angularis var. angularis</name>
    <dbReference type="NCBI Taxonomy" id="157739"/>
    <lineage>
        <taxon>Eukaryota</taxon>
        <taxon>Viridiplantae</taxon>
        <taxon>Streptophyta</taxon>
        <taxon>Embryophyta</taxon>
        <taxon>Tracheophyta</taxon>
        <taxon>Spermatophyta</taxon>
        <taxon>Magnoliopsida</taxon>
        <taxon>eudicotyledons</taxon>
        <taxon>Gunneridae</taxon>
        <taxon>Pentapetalae</taxon>
        <taxon>rosids</taxon>
        <taxon>fabids</taxon>
        <taxon>Fabales</taxon>
        <taxon>Fabaceae</taxon>
        <taxon>Papilionoideae</taxon>
        <taxon>50 kb inversion clade</taxon>
        <taxon>NPAAA clade</taxon>
        <taxon>indigoferoid/millettioid clade</taxon>
        <taxon>Phaseoleae</taxon>
        <taxon>Vigna</taxon>
    </lineage>
</organism>
<reference evidence="1 2" key="1">
    <citation type="journal article" date="2015" name="Sci. Rep.">
        <title>The power of single molecule real-time sequencing technology in the de novo assembly of a eukaryotic genome.</title>
        <authorList>
            <person name="Sakai H."/>
            <person name="Naito K."/>
            <person name="Ogiso-Tanaka E."/>
            <person name="Takahashi Y."/>
            <person name="Iseki K."/>
            <person name="Muto C."/>
            <person name="Satou K."/>
            <person name="Teruya K."/>
            <person name="Shiroma A."/>
            <person name="Shimoji M."/>
            <person name="Hirano T."/>
            <person name="Itoh T."/>
            <person name="Kaga A."/>
            <person name="Tomooka N."/>
        </authorList>
    </citation>
    <scope>NUCLEOTIDE SEQUENCE [LARGE SCALE GENOMIC DNA]</scope>
    <source>
        <strain evidence="2">cv. Shumari</strain>
    </source>
</reference>
<evidence type="ECO:0000313" key="1">
    <source>
        <dbReference type="EMBL" id="BAT88774.1"/>
    </source>
</evidence>
<feature type="non-terminal residue" evidence="1">
    <location>
        <position position="1"/>
    </location>
</feature>
<sequence length="76" mass="8502">AGKWRKEGSLPLAAFSLPLPCQNEDTHFSQLPPCPFNNAAQIDEKVVPTMPKIHGSYILPNNKNFRPRKLSLSEQS</sequence>